<dbReference type="InterPro" id="IPR055768">
    <property type="entry name" value="DUF7344"/>
</dbReference>
<organism evidence="2 3">
    <name type="scientific">Halocatena marina</name>
    <dbReference type="NCBI Taxonomy" id="2934937"/>
    <lineage>
        <taxon>Archaea</taxon>
        <taxon>Methanobacteriati</taxon>
        <taxon>Methanobacteriota</taxon>
        <taxon>Stenosarchaea group</taxon>
        <taxon>Halobacteria</taxon>
        <taxon>Halobacteriales</taxon>
        <taxon>Natronomonadaceae</taxon>
        <taxon>Halocatena</taxon>
    </lineage>
</organism>
<sequence>MTGNITPSDHSLDQWFALAADRRCRGILAILQQLPDETVTLVELIHHLSNATDEPVDVTSERDRMRLRSELHHSILPKFAAAEIIVYVDEERTVRYSPPRSSNYYSHTFQSIWSQERHEIPPPQRI</sequence>
<dbReference type="EMBL" id="JBHTAX010000001">
    <property type="protein sequence ID" value="MFC7190966.1"/>
    <property type="molecule type" value="Genomic_DNA"/>
</dbReference>
<keyword evidence="3" id="KW-1185">Reference proteome</keyword>
<gene>
    <name evidence="2" type="ORF">ACFQL7_14805</name>
</gene>
<dbReference type="RefSeq" id="WP_390205923.1">
    <property type="nucleotide sequence ID" value="NZ_JBHSZC010000001.1"/>
</dbReference>
<comment type="caution">
    <text evidence="2">The sequence shown here is derived from an EMBL/GenBank/DDBJ whole genome shotgun (WGS) entry which is preliminary data.</text>
</comment>
<reference evidence="2 3" key="1">
    <citation type="journal article" date="2019" name="Int. J. Syst. Evol. Microbiol.">
        <title>The Global Catalogue of Microorganisms (GCM) 10K type strain sequencing project: providing services to taxonomists for standard genome sequencing and annotation.</title>
        <authorList>
            <consortium name="The Broad Institute Genomics Platform"/>
            <consortium name="The Broad Institute Genome Sequencing Center for Infectious Disease"/>
            <person name="Wu L."/>
            <person name="Ma J."/>
        </authorList>
    </citation>
    <scope>NUCLEOTIDE SEQUENCE [LARGE SCALE GENOMIC DNA]</scope>
    <source>
        <strain evidence="2 3">RDMS1</strain>
    </source>
</reference>
<evidence type="ECO:0000259" key="1">
    <source>
        <dbReference type="Pfam" id="PF24035"/>
    </source>
</evidence>
<accession>A0ABD5YUR2</accession>
<dbReference type="Pfam" id="PF24035">
    <property type="entry name" value="DUF7344"/>
    <property type="match status" value="1"/>
</dbReference>
<evidence type="ECO:0000313" key="3">
    <source>
        <dbReference type="Proteomes" id="UP001596417"/>
    </source>
</evidence>
<name>A0ABD5YUR2_9EURY</name>
<feature type="domain" description="DUF7344" evidence="1">
    <location>
        <begin position="17"/>
        <end position="95"/>
    </location>
</feature>
<dbReference type="Proteomes" id="UP001596417">
    <property type="component" value="Unassembled WGS sequence"/>
</dbReference>
<dbReference type="AlphaFoldDB" id="A0ABD5YUR2"/>
<protein>
    <recommendedName>
        <fullName evidence="1">DUF7344 domain-containing protein</fullName>
    </recommendedName>
</protein>
<proteinExistence type="predicted"/>
<evidence type="ECO:0000313" key="2">
    <source>
        <dbReference type="EMBL" id="MFC7190966.1"/>
    </source>
</evidence>